<comment type="caution">
    <text evidence="2">The sequence shown here is derived from an EMBL/GenBank/DDBJ whole genome shotgun (WGS) entry which is preliminary data.</text>
</comment>
<dbReference type="EMBL" id="AZRM01000025">
    <property type="protein sequence ID" value="PNS00293.1"/>
    <property type="molecule type" value="Genomic_DNA"/>
</dbReference>
<evidence type="ECO:0000313" key="3">
    <source>
        <dbReference type="Proteomes" id="UP000236199"/>
    </source>
</evidence>
<organism evidence="2 3">
    <name type="scientific">Petrotoga miotherma DSM 10691</name>
    <dbReference type="NCBI Taxonomy" id="1434326"/>
    <lineage>
        <taxon>Bacteria</taxon>
        <taxon>Thermotogati</taxon>
        <taxon>Thermotogota</taxon>
        <taxon>Thermotogae</taxon>
        <taxon>Petrotogales</taxon>
        <taxon>Petrotogaceae</taxon>
        <taxon>Petrotoga</taxon>
    </lineage>
</organism>
<dbReference type="AlphaFoldDB" id="A0A2K1PBX2"/>
<proteinExistence type="predicted"/>
<keyword evidence="3" id="KW-1185">Reference proteome</keyword>
<reference evidence="2 3" key="1">
    <citation type="submission" date="2013-12" db="EMBL/GenBank/DDBJ databases">
        <title>Comparative genomics of Petrotoga isolates.</title>
        <authorList>
            <person name="Nesbo C.L."/>
            <person name="Charchuk R."/>
            <person name="Chow K."/>
        </authorList>
    </citation>
    <scope>NUCLEOTIDE SEQUENCE [LARGE SCALE GENOMIC DNA]</scope>
    <source>
        <strain evidence="2 3">DSM 10691</strain>
    </source>
</reference>
<feature type="signal peptide" evidence="1">
    <location>
        <begin position="1"/>
        <end position="20"/>
    </location>
</feature>
<feature type="chain" id="PRO_5014370650" description="Organic solvent tolerance-like N-terminal domain-containing protein" evidence="1">
    <location>
        <begin position="21"/>
        <end position="208"/>
    </location>
</feature>
<accession>A0A2K1PBX2</accession>
<name>A0A2K1PBX2_9BACT</name>
<evidence type="ECO:0000256" key="1">
    <source>
        <dbReference type="SAM" id="SignalP"/>
    </source>
</evidence>
<keyword evidence="1" id="KW-0732">Signal</keyword>
<gene>
    <name evidence="2" type="ORF">X928_05115</name>
</gene>
<dbReference type="OrthoDB" id="48952at2"/>
<protein>
    <recommendedName>
        <fullName evidence="4">Organic solvent tolerance-like N-terminal domain-containing protein</fullName>
    </recommendedName>
</protein>
<dbReference type="Gene3D" id="2.60.450.10">
    <property type="entry name" value="Lipopolysaccharide (LPS) transport protein A like domain"/>
    <property type="match status" value="1"/>
</dbReference>
<sequence length="208" mass="23726">MKRFTIFFLMLTLTNLIIYSAQINVKADEVKGEESRYILKNNVFIQKEDLSISTDFATITLIDDEWRDVNTEKVYITGDTFEATSTSMSFDLQTEKGTLSGNVLAKIFLEESEIEISSDELQIDNNNKRYEGSSKDLVLIQKEDYIINAKSFVFVENENLLTLSENVHIINSVKKIDMTSAYATFNTQTNDIEAQAVNLILEVAEEEE</sequence>
<dbReference type="Proteomes" id="UP000236199">
    <property type="component" value="Unassembled WGS sequence"/>
</dbReference>
<evidence type="ECO:0000313" key="2">
    <source>
        <dbReference type="EMBL" id="PNS00293.1"/>
    </source>
</evidence>
<evidence type="ECO:0008006" key="4">
    <source>
        <dbReference type="Google" id="ProtNLM"/>
    </source>
</evidence>
<dbReference type="RefSeq" id="WP_103078753.1">
    <property type="nucleotide sequence ID" value="NZ_AZRM01000025.1"/>
</dbReference>